<feature type="compositionally biased region" description="Basic and acidic residues" evidence="1">
    <location>
        <begin position="641"/>
        <end position="651"/>
    </location>
</feature>
<feature type="compositionally biased region" description="Basic and acidic residues" evidence="1">
    <location>
        <begin position="664"/>
        <end position="680"/>
    </location>
</feature>
<feature type="compositionally biased region" description="Polar residues" evidence="1">
    <location>
        <begin position="466"/>
        <end position="476"/>
    </location>
</feature>
<evidence type="ECO:0000313" key="3">
    <source>
        <dbReference type="Proteomes" id="UP000054558"/>
    </source>
</evidence>
<feature type="compositionally biased region" description="Basic and acidic residues" evidence="1">
    <location>
        <begin position="447"/>
        <end position="465"/>
    </location>
</feature>
<evidence type="ECO:0000256" key="1">
    <source>
        <dbReference type="SAM" id="MobiDB-lite"/>
    </source>
</evidence>
<feature type="region of interest" description="Disordered" evidence="1">
    <location>
        <begin position="438"/>
        <end position="476"/>
    </location>
</feature>
<accession>A0A1Y1IK49</accession>
<reference evidence="2 3" key="1">
    <citation type="journal article" date="2014" name="Nat. Commun.">
        <title>Klebsormidium flaccidum genome reveals primary factors for plant terrestrial adaptation.</title>
        <authorList>
            <person name="Hori K."/>
            <person name="Maruyama F."/>
            <person name="Fujisawa T."/>
            <person name="Togashi T."/>
            <person name="Yamamoto N."/>
            <person name="Seo M."/>
            <person name="Sato S."/>
            <person name="Yamada T."/>
            <person name="Mori H."/>
            <person name="Tajima N."/>
            <person name="Moriyama T."/>
            <person name="Ikeuchi M."/>
            <person name="Watanabe M."/>
            <person name="Wada H."/>
            <person name="Kobayashi K."/>
            <person name="Saito M."/>
            <person name="Masuda T."/>
            <person name="Sasaki-Sekimoto Y."/>
            <person name="Mashiguchi K."/>
            <person name="Awai K."/>
            <person name="Shimojima M."/>
            <person name="Masuda S."/>
            <person name="Iwai M."/>
            <person name="Nobusawa T."/>
            <person name="Narise T."/>
            <person name="Kondo S."/>
            <person name="Saito H."/>
            <person name="Sato R."/>
            <person name="Murakawa M."/>
            <person name="Ihara Y."/>
            <person name="Oshima-Yamada Y."/>
            <person name="Ohtaka K."/>
            <person name="Satoh M."/>
            <person name="Sonobe K."/>
            <person name="Ishii M."/>
            <person name="Ohtani R."/>
            <person name="Kanamori-Sato M."/>
            <person name="Honoki R."/>
            <person name="Miyazaki D."/>
            <person name="Mochizuki H."/>
            <person name="Umetsu J."/>
            <person name="Higashi K."/>
            <person name="Shibata D."/>
            <person name="Kamiya Y."/>
            <person name="Sato N."/>
            <person name="Nakamura Y."/>
            <person name="Tabata S."/>
            <person name="Ida S."/>
            <person name="Kurokawa K."/>
            <person name="Ohta H."/>
        </authorList>
    </citation>
    <scope>NUCLEOTIDE SEQUENCE [LARGE SCALE GENOMIC DNA]</scope>
    <source>
        <strain evidence="2 3">NIES-2285</strain>
    </source>
</reference>
<organism evidence="2 3">
    <name type="scientific">Klebsormidium nitens</name>
    <name type="common">Green alga</name>
    <name type="synonym">Ulothrix nitens</name>
    <dbReference type="NCBI Taxonomy" id="105231"/>
    <lineage>
        <taxon>Eukaryota</taxon>
        <taxon>Viridiplantae</taxon>
        <taxon>Streptophyta</taxon>
        <taxon>Klebsormidiophyceae</taxon>
        <taxon>Klebsormidiales</taxon>
        <taxon>Klebsormidiaceae</taxon>
        <taxon>Klebsormidium</taxon>
    </lineage>
</organism>
<sequence length="764" mass="83536">MGRTPSERPTSGAGKRTADDKSAARWFDWQGPSSSQNGRPRTADVSRNRGGSVRLTVMQAAAAQAAAEAQANAVRNGLPHKGATSPKSGLHPALLSNDQNNYKRRHGLDLQTTKVSRQWSHSGHFPGMTLSCWARGCSKLWGCDHGVGDEELDRQLDLPEWEGRGNDPSVPEWLRYEGKIVNRKLSKRFVLGFCHHVWDYKYPPPLIIEINGVPTPVKREPRHGGLSLAFHECMKTTYGPPKLVAGVAYNMYYGLLRFGKEHADVDIFCRILTDELPSPALFAYMEELEALRGLLRAADTDSRNKLPRGQVIQVLKERFGDAFDEARERAARAALDAEQPPLSVHPSWYLDPQNSRKAARISDVEYEKLISETRDVDHGPFAQLAKTLIIEELRAREWPAARGDITRRPKYGDFLAWRKAKVGATAAGVVGYLSRAVQTPRGTAARETADDRGTAPEGPESRTGGDESSASVQTSVEPKGAVALGARGSGQNLAPIDERLVVGSNRNPNSQQEATPIARQDFLAGVNENRNLRQDPAPYERVTSGSTEQSRGSDQDAAPRKGHSKVGATESRQAANPPQRMTDADTAAKDRSARGFAPGAQQSAESVRLFGLKAVNESGENSDTWATKDRKANAAESIRPSGREVGLKAADESVEIPGTRLNGGRKEHDSERGTAYDDKGVVVTGSRSVERPEVPRAQYHSAESLSSASEDIPEQLWKDDPAVDISKKSFVERSVMKATKEEPVFAHGNDSKIVEPRVAYKAQS</sequence>
<feature type="region of interest" description="Disordered" evidence="1">
    <location>
        <begin position="77"/>
        <end position="97"/>
    </location>
</feature>
<keyword evidence="3" id="KW-1185">Reference proteome</keyword>
<feature type="region of interest" description="Disordered" evidence="1">
    <location>
        <begin position="530"/>
        <end position="713"/>
    </location>
</feature>
<dbReference type="Proteomes" id="UP000054558">
    <property type="component" value="Unassembled WGS sequence"/>
</dbReference>
<evidence type="ECO:0000313" key="2">
    <source>
        <dbReference type="EMBL" id="GAQ89521.1"/>
    </source>
</evidence>
<proteinExistence type="predicted"/>
<feature type="compositionally biased region" description="Basic and acidic residues" evidence="1">
    <location>
        <begin position="582"/>
        <end position="593"/>
    </location>
</feature>
<feature type="region of interest" description="Disordered" evidence="1">
    <location>
        <begin position="1"/>
        <end position="50"/>
    </location>
</feature>
<protein>
    <submittedName>
        <fullName evidence="2">Uncharacterized protein</fullName>
    </submittedName>
</protein>
<dbReference type="EMBL" id="DF237481">
    <property type="protein sequence ID" value="GAQ89521.1"/>
    <property type="molecule type" value="Genomic_DNA"/>
</dbReference>
<gene>
    <name evidence="2" type="ORF">KFL_005320030</name>
</gene>
<name>A0A1Y1IK49_KLENI</name>
<dbReference type="AlphaFoldDB" id="A0A1Y1IK49"/>
<dbReference type="STRING" id="105231.A0A1Y1IK49"/>
<dbReference type="OrthoDB" id="261426at2759"/>